<dbReference type="Proteomes" id="UP000306630">
    <property type="component" value="Unassembled WGS sequence"/>
</dbReference>
<keyword evidence="2" id="KW-0472">Membrane</keyword>
<evidence type="ECO:0000256" key="3">
    <source>
        <dbReference type="SAM" id="SignalP"/>
    </source>
</evidence>
<name>A0A4V3RUE4_9BACT</name>
<protein>
    <submittedName>
        <fullName evidence="4">Cell wall anchor protein</fullName>
    </submittedName>
</protein>
<evidence type="ECO:0000313" key="4">
    <source>
        <dbReference type="EMBL" id="TGY74519.1"/>
    </source>
</evidence>
<proteinExistence type="predicted"/>
<feature type="chain" id="PRO_5020362581" evidence="3">
    <location>
        <begin position="35"/>
        <end position="351"/>
    </location>
</feature>
<evidence type="ECO:0000256" key="1">
    <source>
        <dbReference type="SAM" id="MobiDB-lite"/>
    </source>
</evidence>
<evidence type="ECO:0000256" key="2">
    <source>
        <dbReference type="SAM" id="Phobius"/>
    </source>
</evidence>
<keyword evidence="2" id="KW-1133">Transmembrane helix</keyword>
<feature type="compositionally biased region" description="Basic and acidic residues" evidence="1">
    <location>
        <begin position="316"/>
        <end position="325"/>
    </location>
</feature>
<organism evidence="4 5">
    <name type="scientific">Muribaculum intestinale</name>
    <dbReference type="NCBI Taxonomy" id="1796646"/>
    <lineage>
        <taxon>Bacteria</taxon>
        <taxon>Pseudomonadati</taxon>
        <taxon>Bacteroidota</taxon>
        <taxon>Bacteroidia</taxon>
        <taxon>Bacteroidales</taxon>
        <taxon>Muribaculaceae</taxon>
        <taxon>Muribaculum</taxon>
    </lineage>
</organism>
<keyword evidence="2" id="KW-0812">Transmembrane</keyword>
<dbReference type="EMBL" id="SRYD01000020">
    <property type="protein sequence ID" value="TGY74519.1"/>
    <property type="molecule type" value="Genomic_DNA"/>
</dbReference>
<dbReference type="RefSeq" id="WP_135993085.1">
    <property type="nucleotide sequence ID" value="NZ_CAOSYS010000018.1"/>
</dbReference>
<evidence type="ECO:0000313" key="5">
    <source>
        <dbReference type="Proteomes" id="UP000306630"/>
    </source>
</evidence>
<reference evidence="4 5" key="1">
    <citation type="submission" date="2019-04" db="EMBL/GenBank/DDBJ databases">
        <title>Microbes associate with the intestines of laboratory mice.</title>
        <authorList>
            <person name="Navarre W."/>
            <person name="Wong E."/>
            <person name="Huang K."/>
            <person name="Tropini C."/>
            <person name="Ng K."/>
            <person name="Yu B."/>
        </authorList>
    </citation>
    <scope>NUCLEOTIDE SEQUENCE [LARGE SCALE GENOMIC DNA]</scope>
    <source>
        <strain evidence="4 5">NM06_A21</strain>
    </source>
</reference>
<comment type="caution">
    <text evidence="4">The sequence shown here is derived from an EMBL/GenBank/DDBJ whole genome shotgun (WGS) entry which is preliminary data.</text>
</comment>
<accession>A0A4V3RUE4</accession>
<feature type="signal peptide" evidence="3">
    <location>
        <begin position="1"/>
        <end position="34"/>
    </location>
</feature>
<feature type="region of interest" description="Disordered" evidence="1">
    <location>
        <begin position="316"/>
        <end position="351"/>
    </location>
</feature>
<feature type="compositionally biased region" description="Polar residues" evidence="1">
    <location>
        <begin position="335"/>
        <end position="351"/>
    </location>
</feature>
<sequence>MMKHIIPSTVTFLRYTLRHVAFLLCTLTAVGASAAGPVQLKTSLDSAYILMGKQTTLHVDIVQDRGVQGHFLNVGDTLTSAIDLVEAGRPDTSDIGSGREEIRQQLIIQAFDSGLYTIPPFVYVCGNETIMSNDLPLKVIPVSVDSLRTVHDYADTVDGGWKLWDFVPDFIADYWWVILICALVVLLVAVIIFFRKKKVVSILPQKKSVPPYELAMQALTRLKSEKLCENGHEKEYYTRLTEILRTYLEQRFGINAMEMTSTQIMQQVSRHDETRPSAGLMKQILEMADFVKFAKVRPLPDDNVKSFTMATRFVEDTKPVEKPADDTVADGSAPATATDTKSEITNSESIK</sequence>
<gene>
    <name evidence="4" type="ORF">E5333_06230</name>
</gene>
<dbReference type="AlphaFoldDB" id="A0A4V3RUE4"/>
<keyword evidence="3" id="KW-0732">Signal</keyword>
<feature type="transmembrane region" description="Helical" evidence="2">
    <location>
        <begin position="174"/>
        <end position="194"/>
    </location>
</feature>